<gene>
    <name evidence="15" type="ORF">EAH89_27260</name>
</gene>
<evidence type="ECO:0000256" key="12">
    <source>
        <dbReference type="SAM" id="Coils"/>
    </source>
</evidence>
<dbReference type="Gene3D" id="3.30.565.10">
    <property type="entry name" value="Histidine kinase-like ATPase, C-terminal domain"/>
    <property type="match status" value="1"/>
</dbReference>
<evidence type="ECO:0000256" key="6">
    <source>
        <dbReference type="ARBA" id="ARBA00022679"/>
    </source>
</evidence>
<dbReference type="InterPro" id="IPR036890">
    <property type="entry name" value="HATPase_C_sf"/>
</dbReference>
<dbReference type="SUPFAM" id="SSF55874">
    <property type="entry name" value="ATPase domain of HSP90 chaperone/DNA topoisomerase II/histidine kinase"/>
    <property type="match status" value="1"/>
</dbReference>
<keyword evidence="9" id="KW-0418">Kinase</keyword>
<dbReference type="Pfam" id="PF08448">
    <property type="entry name" value="PAS_4"/>
    <property type="match status" value="1"/>
</dbReference>
<keyword evidence="16" id="KW-1185">Reference proteome</keyword>
<sequence>MPDPQQPQDGKTLTVAPTEKRLHELEAEVRSLRQELFSARAALRGSRPNDSHLVHNLASEALQDRAHLTLSQVENTVLRQVNAGLAEEGRALRASEGQLDRLLDTAPVAIVETDAVGTFVYANRAAVNILGLIGRDVKGRRYDAVEWHLFWSDGSIVDPQERPIARALRGETVEEVEVLLAAPQTTWQSLVLRVAAVPVRGDSGKIGGALATLVDVTARHAATTALQASEERSRLAFEVAGACAWELDPTTGSSTWDAAARTLLGLPEKLSFDDAIAGFVHRDDHANVRTAIASALDPAGHGRYSLEHRGLQVQTSSGARWLHSLGQAYFQGTGPTRRPVRLVCVTSDVTQRHVAEERRALLVGELNHRVKNALTAVQALAEQTRRATDRHLSDSPERRQFHSAFQSRLLALARAHDLLTREDWKGATLRDILVSTVEPLVKIFATESTGGDELKRVEIAGPSVRIRPEPAVTLAMAMHEMTINAAKYGALSLPHGEVTVTWRFSPDRTSVDLLWAEAGGPPITGPPAEDRRGFGLRLLERGLARQLGGSVHLDFSSSGLRCQIQLPLYPDRALSR</sequence>
<evidence type="ECO:0000256" key="5">
    <source>
        <dbReference type="ARBA" id="ARBA00022643"/>
    </source>
</evidence>
<dbReference type="Pfam" id="PF07536">
    <property type="entry name" value="HWE_HK"/>
    <property type="match status" value="1"/>
</dbReference>
<keyword evidence="10" id="KW-0067">ATP-binding</keyword>
<dbReference type="GO" id="GO:0004673">
    <property type="term" value="F:protein histidine kinase activity"/>
    <property type="evidence" value="ECO:0007669"/>
    <property type="project" value="UniProtKB-EC"/>
</dbReference>
<reference evidence="15 16" key="1">
    <citation type="journal article" date="2019" name="Environ. Microbiol.">
        <title>Species interactions and distinct microbial communities in high Arctic permafrost affected cryosols are associated with the CH4 and CO2 gas fluxes.</title>
        <authorList>
            <person name="Altshuler I."/>
            <person name="Hamel J."/>
            <person name="Turney S."/>
            <person name="Magnuson E."/>
            <person name="Levesque R."/>
            <person name="Greer C."/>
            <person name="Whyte L.G."/>
        </authorList>
    </citation>
    <scope>NUCLEOTIDE SEQUENCE [LARGE SCALE GENOMIC DNA]</scope>
    <source>
        <strain evidence="15 16">S9.3B</strain>
    </source>
</reference>
<dbReference type="InterPro" id="IPR000700">
    <property type="entry name" value="PAS-assoc_C"/>
</dbReference>
<evidence type="ECO:0000256" key="9">
    <source>
        <dbReference type="ARBA" id="ARBA00022777"/>
    </source>
</evidence>
<proteinExistence type="predicted"/>
<evidence type="ECO:0000256" key="11">
    <source>
        <dbReference type="ARBA" id="ARBA00023026"/>
    </source>
</evidence>
<dbReference type="OrthoDB" id="5287260at2"/>
<evidence type="ECO:0000259" key="13">
    <source>
        <dbReference type="PROSITE" id="PS50112"/>
    </source>
</evidence>
<organism evidence="15 16">
    <name type="scientific">Muricoccus nepalensis</name>
    <dbReference type="NCBI Taxonomy" id="1854500"/>
    <lineage>
        <taxon>Bacteria</taxon>
        <taxon>Pseudomonadati</taxon>
        <taxon>Pseudomonadota</taxon>
        <taxon>Alphaproteobacteria</taxon>
        <taxon>Acetobacterales</taxon>
        <taxon>Roseomonadaceae</taxon>
        <taxon>Muricoccus</taxon>
    </lineage>
</organism>
<dbReference type="GO" id="GO:0005524">
    <property type="term" value="F:ATP binding"/>
    <property type="evidence" value="ECO:0007669"/>
    <property type="project" value="UniProtKB-KW"/>
</dbReference>
<dbReference type="InterPro" id="IPR000014">
    <property type="entry name" value="PAS"/>
</dbReference>
<evidence type="ECO:0000259" key="14">
    <source>
        <dbReference type="PROSITE" id="PS50113"/>
    </source>
</evidence>
<feature type="domain" description="PAC" evidence="14">
    <location>
        <begin position="174"/>
        <end position="228"/>
    </location>
</feature>
<keyword evidence="8" id="KW-0547">Nucleotide-binding</keyword>
<name>A0A502F4H9_9PROT</name>
<dbReference type="InterPro" id="IPR035965">
    <property type="entry name" value="PAS-like_dom_sf"/>
</dbReference>
<evidence type="ECO:0000256" key="7">
    <source>
        <dbReference type="ARBA" id="ARBA00022737"/>
    </source>
</evidence>
<dbReference type="EMBL" id="RCZP01000053">
    <property type="protein sequence ID" value="TPG44302.1"/>
    <property type="molecule type" value="Genomic_DNA"/>
</dbReference>
<dbReference type="InterPro" id="IPR011102">
    <property type="entry name" value="Sig_transdc_His_kinase_HWE"/>
</dbReference>
<feature type="coiled-coil region" evidence="12">
    <location>
        <begin position="15"/>
        <end position="42"/>
    </location>
</feature>
<comment type="catalytic activity">
    <reaction evidence="1">
        <text>ATP + protein L-histidine = ADP + protein N-phospho-L-histidine.</text>
        <dbReference type="EC" id="2.7.13.3"/>
    </reaction>
</comment>
<dbReference type="NCBIfam" id="TIGR00229">
    <property type="entry name" value="sensory_box"/>
    <property type="match status" value="1"/>
</dbReference>
<evidence type="ECO:0000313" key="16">
    <source>
        <dbReference type="Proteomes" id="UP000317078"/>
    </source>
</evidence>
<dbReference type="AlphaFoldDB" id="A0A502F4H9"/>
<dbReference type="Proteomes" id="UP000317078">
    <property type="component" value="Unassembled WGS sequence"/>
</dbReference>
<dbReference type="Gene3D" id="3.30.450.20">
    <property type="entry name" value="PAS domain"/>
    <property type="match status" value="2"/>
</dbReference>
<keyword evidence="5" id="KW-0288">FMN</keyword>
<keyword evidence="12" id="KW-0175">Coiled coil</keyword>
<evidence type="ECO:0000256" key="2">
    <source>
        <dbReference type="ARBA" id="ARBA00012438"/>
    </source>
</evidence>
<evidence type="ECO:0000256" key="8">
    <source>
        <dbReference type="ARBA" id="ARBA00022741"/>
    </source>
</evidence>
<dbReference type="PROSITE" id="PS50113">
    <property type="entry name" value="PAC"/>
    <property type="match status" value="1"/>
</dbReference>
<evidence type="ECO:0000313" key="15">
    <source>
        <dbReference type="EMBL" id="TPG44302.1"/>
    </source>
</evidence>
<dbReference type="PANTHER" id="PTHR41523">
    <property type="entry name" value="TWO-COMPONENT SYSTEM SENSOR PROTEIN"/>
    <property type="match status" value="1"/>
</dbReference>
<dbReference type="InterPro" id="IPR013656">
    <property type="entry name" value="PAS_4"/>
</dbReference>
<protein>
    <recommendedName>
        <fullName evidence="2">histidine kinase</fullName>
        <ecNumber evidence="2">2.7.13.3</ecNumber>
    </recommendedName>
</protein>
<feature type="domain" description="PAS" evidence="13">
    <location>
        <begin position="95"/>
        <end position="140"/>
    </location>
</feature>
<dbReference type="CDD" id="cd00130">
    <property type="entry name" value="PAS"/>
    <property type="match status" value="1"/>
</dbReference>
<accession>A0A502F4H9</accession>
<dbReference type="PANTHER" id="PTHR41523:SF7">
    <property type="entry name" value="HISTIDINE KINASE"/>
    <property type="match status" value="1"/>
</dbReference>
<comment type="caution">
    <text evidence="15">The sequence shown here is derived from an EMBL/GenBank/DDBJ whole genome shotgun (WGS) entry which is preliminary data.</text>
</comment>
<evidence type="ECO:0000256" key="4">
    <source>
        <dbReference type="ARBA" id="ARBA00022630"/>
    </source>
</evidence>
<dbReference type="SMART" id="SM00911">
    <property type="entry name" value="HWE_HK"/>
    <property type="match status" value="1"/>
</dbReference>
<dbReference type="SMART" id="SM00091">
    <property type="entry name" value="PAS"/>
    <property type="match status" value="2"/>
</dbReference>
<evidence type="ECO:0000256" key="1">
    <source>
        <dbReference type="ARBA" id="ARBA00000085"/>
    </source>
</evidence>
<keyword evidence="4" id="KW-0285">Flavoprotein</keyword>
<dbReference type="RefSeq" id="WP_140886882.1">
    <property type="nucleotide sequence ID" value="NZ_RCZP01000053.1"/>
</dbReference>
<dbReference type="PROSITE" id="PS50112">
    <property type="entry name" value="PAS"/>
    <property type="match status" value="1"/>
</dbReference>
<keyword evidence="3" id="KW-0597">Phosphoprotein</keyword>
<keyword evidence="6" id="KW-0808">Transferase</keyword>
<dbReference type="EC" id="2.7.13.3" evidence="2"/>
<dbReference type="SUPFAM" id="SSF55785">
    <property type="entry name" value="PYP-like sensor domain (PAS domain)"/>
    <property type="match status" value="2"/>
</dbReference>
<keyword evidence="11" id="KW-0843">Virulence</keyword>
<evidence type="ECO:0000256" key="3">
    <source>
        <dbReference type="ARBA" id="ARBA00022553"/>
    </source>
</evidence>
<evidence type="ECO:0000256" key="10">
    <source>
        <dbReference type="ARBA" id="ARBA00022840"/>
    </source>
</evidence>
<keyword evidence="7" id="KW-0677">Repeat</keyword>